<reference evidence="4 5" key="1">
    <citation type="journal article" date="2016" name="Proc. Natl. Acad. Sci. U.S.A.">
        <title>Comparative genomics of biotechnologically important yeasts.</title>
        <authorList>
            <person name="Riley R."/>
            <person name="Haridas S."/>
            <person name="Wolfe K.H."/>
            <person name="Lopes M.R."/>
            <person name="Hittinger C.T."/>
            <person name="Goeker M."/>
            <person name="Salamov A.A."/>
            <person name="Wisecaver J.H."/>
            <person name="Long T.M."/>
            <person name="Calvey C.H."/>
            <person name="Aerts A.L."/>
            <person name="Barry K.W."/>
            <person name="Choi C."/>
            <person name="Clum A."/>
            <person name="Coughlan A.Y."/>
            <person name="Deshpande S."/>
            <person name="Douglass A.P."/>
            <person name="Hanson S.J."/>
            <person name="Klenk H.-P."/>
            <person name="LaButti K.M."/>
            <person name="Lapidus A."/>
            <person name="Lindquist E.A."/>
            <person name="Lipzen A.M."/>
            <person name="Meier-Kolthoff J.P."/>
            <person name="Ohm R.A."/>
            <person name="Otillar R.P."/>
            <person name="Pangilinan J.L."/>
            <person name="Peng Y."/>
            <person name="Rokas A."/>
            <person name="Rosa C.A."/>
            <person name="Scheuner C."/>
            <person name="Sibirny A.A."/>
            <person name="Slot J.C."/>
            <person name="Stielow J.B."/>
            <person name="Sun H."/>
            <person name="Kurtzman C.P."/>
            <person name="Blackwell M."/>
            <person name="Grigoriev I.V."/>
            <person name="Jeffries T.W."/>
        </authorList>
    </citation>
    <scope>NUCLEOTIDE SEQUENCE [LARGE SCALE GENOMIC DNA]</scope>
    <source>
        <strain evidence="4 5">NRRL Y-11557</strain>
    </source>
</reference>
<feature type="compositionally biased region" description="Low complexity" evidence="1">
    <location>
        <begin position="257"/>
        <end position="305"/>
    </location>
</feature>
<protein>
    <recommendedName>
        <fullName evidence="3">Mso1 N-terminal domain-containing protein</fullName>
    </recommendedName>
</protein>
<gene>
    <name evidence="4" type="ORF">LIPSTDRAFT_241468</name>
</gene>
<proteinExistence type="predicted"/>
<keyword evidence="2" id="KW-0812">Transmembrane</keyword>
<keyword evidence="2" id="KW-0472">Membrane</keyword>
<feature type="compositionally biased region" description="Polar residues" evidence="1">
    <location>
        <begin position="139"/>
        <end position="149"/>
    </location>
</feature>
<keyword evidence="5" id="KW-1185">Reference proteome</keyword>
<evidence type="ECO:0000313" key="5">
    <source>
        <dbReference type="Proteomes" id="UP000094385"/>
    </source>
</evidence>
<evidence type="ECO:0000313" key="4">
    <source>
        <dbReference type="EMBL" id="ODQ75236.1"/>
    </source>
</evidence>
<sequence length="313" mass="34274">MQEGGARPTTSDLSAKTNAQRLFSITYITYRSASILLVIIIKLLLLLTANGMTSTNTQSGTGFWSTIKKYSQQAVPVFGDTDGDTEEETQVHKVLVKYYQQTYGYVPTFLGGTGEVPPTKARSTSRRHAPIELHHPIIAQTSPVVSHPSQGGYEVRDKARLQNPSPRSTSKPSLQDIYQRSHQQHQQLYPQSSRSTPDYTMPGAYTPSVHSSTPSSSLPSGYSGSNPGLRSSFDTVDSGRSSGESRVREKLRRRPASPTSSVSVQSSISSTSRISGGGISASMSTITSSDGAMRNQQMQQQQYFERQQKHRGY</sequence>
<evidence type="ECO:0000256" key="1">
    <source>
        <dbReference type="SAM" id="MobiDB-lite"/>
    </source>
</evidence>
<dbReference type="EMBL" id="KV454291">
    <property type="protein sequence ID" value="ODQ75236.1"/>
    <property type="molecule type" value="Genomic_DNA"/>
</dbReference>
<dbReference type="Pfam" id="PF14475">
    <property type="entry name" value="Mso1_Sec1_bdg"/>
    <property type="match status" value="1"/>
</dbReference>
<dbReference type="Proteomes" id="UP000094385">
    <property type="component" value="Unassembled WGS sequence"/>
</dbReference>
<feature type="domain" description="Mso1 N-terminal" evidence="3">
    <location>
        <begin position="79"/>
        <end position="107"/>
    </location>
</feature>
<feature type="region of interest" description="Disordered" evidence="1">
    <location>
        <begin position="135"/>
        <end position="313"/>
    </location>
</feature>
<feature type="compositionally biased region" description="Low complexity" evidence="1">
    <location>
        <begin position="207"/>
        <end position="228"/>
    </location>
</feature>
<accession>A0A1E3QC40</accession>
<dbReference type="OrthoDB" id="10467786at2759"/>
<evidence type="ECO:0000256" key="2">
    <source>
        <dbReference type="SAM" id="Phobius"/>
    </source>
</evidence>
<keyword evidence="2" id="KW-1133">Transmembrane helix</keyword>
<dbReference type="AlphaFoldDB" id="A0A1E3QC40"/>
<organism evidence="4 5">
    <name type="scientific">Lipomyces starkeyi NRRL Y-11557</name>
    <dbReference type="NCBI Taxonomy" id="675824"/>
    <lineage>
        <taxon>Eukaryota</taxon>
        <taxon>Fungi</taxon>
        <taxon>Dikarya</taxon>
        <taxon>Ascomycota</taxon>
        <taxon>Saccharomycotina</taxon>
        <taxon>Lipomycetes</taxon>
        <taxon>Lipomycetales</taxon>
        <taxon>Lipomycetaceae</taxon>
        <taxon>Lipomyces</taxon>
    </lineage>
</organism>
<feature type="compositionally biased region" description="Polar residues" evidence="1">
    <location>
        <begin position="162"/>
        <end position="198"/>
    </location>
</feature>
<feature type="transmembrane region" description="Helical" evidence="2">
    <location>
        <begin position="28"/>
        <end position="49"/>
    </location>
</feature>
<evidence type="ECO:0000259" key="3">
    <source>
        <dbReference type="Pfam" id="PF14475"/>
    </source>
</evidence>
<dbReference type="InterPro" id="IPR028095">
    <property type="entry name" value="Mso1_N_dom"/>
</dbReference>
<name>A0A1E3QC40_LIPST</name>